<dbReference type="Proteomes" id="UP000265719">
    <property type="component" value="Chromosome"/>
</dbReference>
<dbReference type="RefSeq" id="WP_199859896.1">
    <property type="nucleotide sequence ID" value="NZ_CP063196.1"/>
</dbReference>
<name>A0AA97M408_9ACTN</name>
<sequence>MPRLLMTTVVPDLQHPSNMLAKPLVSPGPADAGNLRTALDASTVSEGCDLSGEARELLALTMRATELRPDLATA</sequence>
<evidence type="ECO:0000313" key="2">
    <source>
        <dbReference type="Proteomes" id="UP000265719"/>
    </source>
</evidence>
<keyword evidence="2" id="KW-1185">Reference proteome</keyword>
<dbReference type="EMBL" id="CP063196">
    <property type="protein sequence ID" value="UOE19799.1"/>
    <property type="molecule type" value="Genomic_DNA"/>
</dbReference>
<protein>
    <submittedName>
        <fullName evidence="1">Uncharacterized protein</fullName>
    </submittedName>
</protein>
<organism evidence="1 2">
    <name type="scientific">Thermobifida halotolerans</name>
    <dbReference type="NCBI Taxonomy" id="483545"/>
    <lineage>
        <taxon>Bacteria</taxon>
        <taxon>Bacillati</taxon>
        <taxon>Actinomycetota</taxon>
        <taxon>Actinomycetes</taxon>
        <taxon>Streptosporangiales</taxon>
        <taxon>Nocardiopsidaceae</taxon>
        <taxon>Thermobifida</taxon>
    </lineage>
</organism>
<evidence type="ECO:0000313" key="1">
    <source>
        <dbReference type="EMBL" id="UOE19799.1"/>
    </source>
</evidence>
<proteinExistence type="predicted"/>
<dbReference type="KEGG" id="thao:NI17_000580"/>
<reference evidence="1" key="1">
    <citation type="submission" date="2020-10" db="EMBL/GenBank/DDBJ databases">
        <title>De novo genome project of the cellulose decomposer Thermobifida halotolerans type strain.</title>
        <authorList>
            <person name="Nagy I."/>
            <person name="Horvath B."/>
            <person name="Kukolya J."/>
            <person name="Nagy I."/>
            <person name="Orsini M."/>
        </authorList>
    </citation>
    <scope>NUCLEOTIDE SEQUENCE</scope>
    <source>
        <strain evidence="1">DSM 44931</strain>
    </source>
</reference>
<gene>
    <name evidence="1" type="ORF">NI17_000580</name>
</gene>
<accession>A0AA97M408</accession>
<dbReference type="AlphaFoldDB" id="A0AA97M408"/>